<evidence type="ECO:0000256" key="2">
    <source>
        <dbReference type="ARBA" id="ARBA00022729"/>
    </source>
</evidence>
<evidence type="ECO:0000259" key="3">
    <source>
        <dbReference type="PROSITE" id="PS51677"/>
    </source>
</evidence>
<accession>A0A7X6DRM5</accession>
<sequence length="344" mass="39336">MNMSFKRAFKCFLVRLPFVKGLALSLTRHVPRILMYHRFEAVRGGDGTIVSRETFEWQIGVIKADFRAKTLSECIEQSQNGGTRNGIVALTIDDGYDDFYAIAYPILLGNGIPATLFVVTSYVGGESWFWWDRLRYILKQAPEARKEWRYQRDLFIVDKTTPAKESKTWHRLADYCMTLSESERLRFIGAVADMLGIVVPDTPVGPYKQIGWDRIVDLSNHGVEIGSHTVSHRILTDLDDGSLRQELELSKKEIEARIGRTVKTFCYPNGQTSDYNEQVVAAVEKAGYQGAVVAHEGPYRPAERYKITRVSVSEDRIDFLWKIYGMDFLIMRIKKLFKRSVPGS</sequence>
<dbReference type="PANTHER" id="PTHR34216:SF3">
    <property type="entry name" value="POLY-BETA-1,6-N-ACETYL-D-GLUCOSAMINE N-DEACETYLASE"/>
    <property type="match status" value="1"/>
</dbReference>
<comment type="caution">
    <text evidence="4">The sequence shown here is derived from an EMBL/GenBank/DDBJ whole genome shotgun (WGS) entry which is preliminary data.</text>
</comment>
<dbReference type="PROSITE" id="PS51677">
    <property type="entry name" value="NODB"/>
    <property type="match status" value="1"/>
</dbReference>
<gene>
    <name evidence="4" type="ORF">MNODULE_15335</name>
</gene>
<dbReference type="InterPro" id="IPR002509">
    <property type="entry name" value="NODB_dom"/>
</dbReference>
<dbReference type="Pfam" id="PF01522">
    <property type="entry name" value="Polysacc_deac_1"/>
    <property type="match status" value="2"/>
</dbReference>
<dbReference type="GO" id="GO:0016810">
    <property type="term" value="F:hydrolase activity, acting on carbon-nitrogen (but not peptide) bonds"/>
    <property type="evidence" value="ECO:0007669"/>
    <property type="project" value="InterPro"/>
</dbReference>
<evidence type="ECO:0000313" key="4">
    <source>
        <dbReference type="EMBL" id="NKE72121.1"/>
    </source>
</evidence>
<proteinExistence type="predicted"/>
<dbReference type="SUPFAM" id="SSF88713">
    <property type="entry name" value="Glycoside hydrolase/deacetylase"/>
    <property type="match status" value="1"/>
</dbReference>
<dbReference type="InterPro" id="IPR011330">
    <property type="entry name" value="Glyco_hydro/deAcase_b/a-brl"/>
</dbReference>
<dbReference type="GO" id="GO:0005576">
    <property type="term" value="C:extracellular region"/>
    <property type="evidence" value="ECO:0007669"/>
    <property type="project" value="UniProtKB-SubCell"/>
</dbReference>
<dbReference type="AlphaFoldDB" id="A0A7X6DRM5"/>
<organism evidence="4 5">
    <name type="scientific">Candidatus Manganitrophus noduliformans</name>
    <dbReference type="NCBI Taxonomy" id="2606439"/>
    <lineage>
        <taxon>Bacteria</taxon>
        <taxon>Pseudomonadati</taxon>
        <taxon>Nitrospirota</taxon>
        <taxon>Nitrospiria</taxon>
        <taxon>Candidatus Troglogloeales</taxon>
        <taxon>Candidatus Manganitrophaceae</taxon>
        <taxon>Candidatus Manganitrophus</taxon>
    </lineage>
</organism>
<comment type="subcellular location">
    <subcellularLocation>
        <location evidence="1">Secreted</location>
    </subcellularLocation>
</comment>
<reference evidence="4 5" key="1">
    <citation type="journal article" date="2020" name="Nature">
        <title>Bacterial chemolithoautotrophy via manganese oxidation.</title>
        <authorList>
            <person name="Yu H."/>
            <person name="Leadbetter J.R."/>
        </authorList>
    </citation>
    <scope>NUCLEOTIDE SEQUENCE [LARGE SCALE GENOMIC DNA]</scope>
    <source>
        <strain evidence="4 5">Mn-1</strain>
    </source>
</reference>
<protein>
    <submittedName>
        <fullName evidence="4">Polysaccharide deacetylase family protein</fullName>
    </submittedName>
</protein>
<evidence type="ECO:0000313" key="5">
    <source>
        <dbReference type="Proteomes" id="UP000534783"/>
    </source>
</evidence>
<dbReference type="Gene3D" id="3.20.20.370">
    <property type="entry name" value="Glycoside hydrolase/deacetylase"/>
    <property type="match status" value="1"/>
</dbReference>
<keyword evidence="2" id="KW-0732">Signal</keyword>
<keyword evidence="5" id="KW-1185">Reference proteome</keyword>
<dbReference type="Proteomes" id="UP000534783">
    <property type="component" value="Unassembled WGS sequence"/>
</dbReference>
<dbReference type="GO" id="GO:0005975">
    <property type="term" value="P:carbohydrate metabolic process"/>
    <property type="evidence" value="ECO:0007669"/>
    <property type="project" value="InterPro"/>
</dbReference>
<dbReference type="PANTHER" id="PTHR34216">
    <property type="match status" value="1"/>
</dbReference>
<dbReference type="EMBL" id="VTOW01000003">
    <property type="protein sequence ID" value="NKE72121.1"/>
    <property type="molecule type" value="Genomic_DNA"/>
</dbReference>
<dbReference type="InterPro" id="IPR051398">
    <property type="entry name" value="Polysacch_Deacetylase"/>
</dbReference>
<dbReference type="CDD" id="cd10918">
    <property type="entry name" value="CE4_NodB_like_5s_6s"/>
    <property type="match status" value="1"/>
</dbReference>
<name>A0A7X6DRM5_9BACT</name>
<feature type="domain" description="NodB homology" evidence="3">
    <location>
        <begin position="86"/>
        <end position="344"/>
    </location>
</feature>
<evidence type="ECO:0000256" key="1">
    <source>
        <dbReference type="ARBA" id="ARBA00004613"/>
    </source>
</evidence>